<evidence type="ECO:0000256" key="1">
    <source>
        <dbReference type="ARBA" id="ARBA00008642"/>
    </source>
</evidence>
<feature type="active site" evidence="9">
    <location>
        <position position="123"/>
    </location>
</feature>
<evidence type="ECO:0000256" key="8">
    <source>
        <dbReference type="ARBA" id="ARBA00023315"/>
    </source>
</evidence>
<dbReference type="HAMAP" id="MF_01815">
    <property type="entry name" value="FabH"/>
    <property type="match status" value="1"/>
</dbReference>
<proteinExistence type="inferred from homology"/>
<dbReference type="Proteomes" id="UP000242367">
    <property type="component" value="Unassembled WGS sequence"/>
</dbReference>
<evidence type="ECO:0000313" key="13">
    <source>
        <dbReference type="Proteomes" id="UP000242367"/>
    </source>
</evidence>
<evidence type="ECO:0000256" key="7">
    <source>
        <dbReference type="ARBA" id="ARBA00023160"/>
    </source>
</evidence>
<dbReference type="Pfam" id="PF08545">
    <property type="entry name" value="ACP_syn_III"/>
    <property type="match status" value="1"/>
</dbReference>
<dbReference type="GO" id="GO:0033818">
    <property type="term" value="F:beta-ketoacyl-acyl-carrier-protein synthase III activity"/>
    <property type="evidence" value="ECO:0007669"/>
    <property type="project" value="UniProtKB-UniRule"/>
</dbReference>
<evidence type="ECO:0000256" key="2">
    <source>
        <dbReference type="ARBA" id="ARBA00022490"/>
    </source>
</evidence>
<keyword evidence="9" id="KW-0511">Multifunctional enzyme</keyword>
<comment type="similarity">
    <text evidence="1 9">Belongs to the thiolase-like superfamily. FabH family.</text>
</comment>
<dbReference type="InterPro" id="IPR004655">
    <property type="entry name" value="FabH"/>
</dbReference>
<dbReference type="NCBIfam" id="NF006829">
    <property type="entry name" value="PRK09352.1"/>
    <property type="match status" value="1"/>
</dbReference>
<dbReference type="PANTHER" id="PTHR34069">
    <property type="entry name" value="3-OXOACYL-[ACYL-CARRIER-PROTEIN] SYNTHASE 3"/>
    <property type="match status" value="1"/>
</dbReference>
<dbReference type="InterPro" id="IPR016039">
    <property type="entry name" value="Thiolase-like"/>
</dbReference>
<keyword evidence="2 9" id="KW-0963">Cytoplasm</keyword>
<dbReference type="NCBIfam" id="TIGR00747">
    <property type="entry name" value="fabH"/>
    <property type="match status" value="1"/>
</dbReference>
<name>A0A2P4UDM7_9ACTN</name>
<evidence type="ECO:0000259" key="11">
    <source>
        <dbReference type="Pfam" id="PF08545"/>
    </source>
</evidence>
<dbReference type="RefSeq" id="WP_103564831.1">
    <property type="nucleotide sequence ID" value="NZ_MTBP01000003.1"/>
</dbReference>
<accession>A0A2P4UDM7</accession>
<dbReference type="Gene3D" id="3.40.47.10">
    <property type="match status" value="1"/>
</dbReference>
<dbReference type="GO" id="GO:0006633">
    <property type="term" value="P:fatty acid biosynthetic process"/>
    <property type="evidence" value="ECO:0007669"/>
    <property type="project" value="UniProtKB-UniRule"/>
</dbReference>
<dbReference type="SUPFAM" id="SSF53901">
    <property type="entry name" value="Thiolase-like"/>
    <property type="match status" value="1"/>
</dbReference>
<gene>
    <name evidence="12" type="primary">fabH_3</name>
    <name evidence="9" type="synonym">fabH</name>
    <name evidence="12" type="ORF">BTM25_43090</name>
</gene>
<comment type="domain">
    <text evidence="9">The last Arg residue of the ACP-binding site is essential for the weak association between ACP/AcpP and FabH.</text>
</comment>
<feature type="active site" evidence="9">
    <location>
        <position position="265"/>
    </location>
</feature>
<protein>
    <recommendedName>
        <fullName evidence="9">Beta-ketoacyl-[acyl-carrier-protein] synthase III</fullName>
        <shortName evidence="9">Beta-ketoacyl-ACP synthase III</shortName>
        <shortName evidence="9">KAS III</shortName>
        <ecNumber evidence="9">2.3.1.180</ecNumber>
    </recommendedName>
    <alternativeName>
        <fullName evidence="9">3-oxoacyl-[acyl-carrier-protein] synthase 3</fullName>
    </alternativeName>
    <alternativeName>
        <fullName evidence="9">3-oxoacyl-[acyl-carrier-protein] synthase III</fullName>
    </alternativeName>
</protein>
<reference evidence="12 13" key="1">
    <citation type="journal article" date="2017" name="Chemistry">
        <title>Isolation, Biosynthesis and Chemical Modifications of Rubterolones A-F: Rare Tropolone Alkaloids from Actinomadura sp. 5-2.</title>
        <authorList>
            <person name="Guo H."/>
            <person name="Benndorf R."/>
            <person name="Leichnitz D."/>
            <person name="Klassen J.L."/>
            <person name="Vollmers J."/>
            <person name="Gorls H."/>
            <person name="Steinacker M."/>
            <person name="Weigel C."/>
            <person name="Dahse H.M."/>
            <person name="Kaster A.K."/>
            <person name="de Beer Z.W."/>
            <person name="Poulsen M."/>
            <person name="Beemelmanns C."/>
        </authorList>
    </citation>
    <scope>NUCLEOTIDE SEQUENCE [LARGE SCALE GENOMIC DNA]</scope>
    <source>
        <strain evidence="12 13">5-2</strain>
    </source>
</reference>
<dbReference type="GO" id="GO:0005737">
    <property type="term" value="C:cytoplasm"/>
    <property type="evidence" value="ECO:0007669"/>
    <property type="project" value="UniProtKB-SubCell"/>
</dbReference>
<dbReference type="UniPathway" id="UPA00094"/>
<comment type="caution">
    <text evidence="12">The sequence shown here is derived from an EMBL/GenBank/DDBJ whole genome shotgun (WGS) entry which is preliminary data.</text>
</comment>
<keyword evidence="8 9" id="KW-0012">Acyltransferase</keyword>
<evidence type="ECO:0000313" key="12">
    <source>
        <dbReference type="EMBL" id="POM23157.1"/>
    </source>
</evidence>
<dbReference type="CDD" id="cd00830">
    <property type="entry name" value="KAS_III"/>
    <property type="match status" value="1"/>
</dbReference>
<feature type="active site" evidence="9">
    <location>
        <position position="295"/>
    </location>
</feature>
<evidence type="ECO:0000256" key="9">
    <source>
        <dbReference type="HAMAP-Rule" id="MF_01815"/>
    </source>
</evidence>
<dbReference type="GO" id="GO:0004315">
    <property type="term" value="F:3-oxoacyl-[acyl-carrier-protein] synthase activity"/>
    <property type="evidence" value="ECO:0007669"/>
    <property type="project" value="InterPro"/>
</dbReference>
<evidence type="ECO:0000256" key="5">
    <source>
        <dbReference type="ARBA" id="ARBA00022832"/>
    </source>
</evidence>
<dbReference type="EMBL" id="MTBP01000003">
    <property type="protein sequence ID" value="POM23157.1"/>
    <property type="molecule type" value="Genomic_DNA"/>
</dbReference>
<organism evidence="12 13">
    <name type="scientific">Actinomadura rubteroloni</name>
    <dbReference type="NCBI Taxonomy" id="1926885"/>
    <lineage>
        <taxon>Bacteria</taxon>
        <taxon>Bacillati</taxon>
        <taxon>Actinomycetota</taxon>
        <taxon>Actinomycetes</taxon>
        <taxon>Streptosporangiales</taxon>
        <taxon>Thermomonosporaceae</taxon>
        <taxon>Actinomadura</taxon>
    </lineage>
</organism>
<dbReference type="GO" id="GO:0044550">
    <property type="term" value="P:secondary metabolite biosynthetic process"/>
    <property type="evidence" value="ECO:0007669"/>
    <property type="project" value="TreeGrafter"/>
</dbReference>
<keyword evidence="13" id="KW-1185">Reference proteome</keyword>
<keyword evidence="7 9" id="KW-0275">Fatty acid biosynthesis</keyword>
<dbReference type="InterPro" id="IPR013751">
    <property type="entry name" value="ACP_syn_III_N"/>
</dbReference>
<evidence type="ECO:0000256" key="4">
    <source>
        <dbReference type="ARBA" id="ARBA00022679"/>
    </source>
</evidence>
<keyword evidence="4 9" id="KW-0808">Transferase</keyword>
<evidence type="ECO:0000259" key="10">
    <source>
        <dbReference type="Pfam" id="PF08541"/>
    </source>
</evidence>
<comment type="catalytic activity">
    <reaction evidence="9">
        <text>malonyl-[ACP] + acetyl-CoA + H(+) = 3-oxobutanoyl-[ACP] + CO2 + CoA</text>
        <dbReference type="Rhea" id="RHEA:12080"/>
        <dbReference type="Rhea" id="RHEA-COMP:9623"/>
        <dbReference type="Rhea" id="RHEA-COMP:9625"/>
        <dbReference type="ChEBI" id="CHEBI:15378"/>
        <dbReference type="ChEBI" id="CHEBI:16526"/>
        <dbReference type="ChEBI" id="CHEBI:57287"/>
        <dbReference type="ChEBI" id="CHEBI:57288"/>
        <dbReference type="ChEBI" id="CHEBI:78449"/>
        <dbReference type="ChEBI" id="CHEBI:78450"/>
        <dbReference type="EC" id="2.3.1.180"/>
    </reaction>
</comment>
<dbReference type="Pfam" id="PF08541">
    <property type="entry name" value="ACP_syn_III_C"/>
    <property type="match status" value="1"/>
</dbReference>
<evidence type="ECO:0000256" key="3">
    <source>
        <dbReference type="ARBA" id="ARBA00022516"/>
    </source>
</evidence>
<comment type="pathway">
    <text evidence="9">Lipid metabolism; fatty acid biosynthesis.</text>
</comment>
<keyword evidence="5 9" id="KW-0276">Fatty acid metabolism</keyword>
<keyword evidence="6 9" id="KW-0443">Lipid metabolism</keyword>
<dbReference type="AlphaFoldDB" id="A0A2P4UDM7"/>
<dbReference type="EC" id="2.3.1.180" evidence="9"/>
<sequence>MKANAGNGAASTGAAAVLCGVGGHVPGPVLTNADLTARFDTSDEWIVTRTGIRARHVVEPGTATSDLAVRAGAAALASAGDASVDLLLLATTTPDRPCPGTAPTVARGLGLGGVPALDVNAVCSGFVYGLAAAAGFVAAGLARRVLLIGADTFTTLLDPGDRDTATVFGDGAGAVVLRAGRAGEPGALLAFDLGSDGGLADLITVPAGGSRAPLTAGAPVPDDARFTMSGRAVYRHAVQRMTESSRAALDAAGWKPGDVDRFVGHQANLRILTTVADELGIGADRAYANVDRVGNTAAASIPLALADAAAAGTLRPGDRVLLTAFGGGATWGSCALVWPELPHAEPMTACPAP</sequence>
<feature type="domain" description="Beta-ketoacyl-[acyl-carrier-protein] synthase III N-terminal" evidence="11">
    <location>
        <begin position="117"/>
        <end position="197"/>
    </location>
</feature>
<keyword evidence="3 9" id="KW-0444">Lipid biosynthesis</keyword>
<dbReference type="PANTHER" id="PTHR34069:SF2">
    <property type="entry name" value="BETA-KETOACYL-[ACYL-CARRIER-PROTEIN] SYNTHASE III"/>
    <property type="match status" value="1"/>
</dbReference>
<comment type="subunit">
    <text evidence="9">Homodimer.</text>
</comment>
<dbReference type="InterPro" id="IPR013747">
    <property type="entry name" value="ACP_syn_III_C"/>
</dbReference>
<comment type="subcellular location">
    <subcellularLocation>
        <location evidence="9">Cytoplasm</location>
    </subcellularLocation>
</comment>
<comment type="function">
    <text evidence="9">Catalyzes the condensation reaction of fatty acid synthesis by the addition to an acyl acceptor of two carbons from malonyl-ACP. Catalyzes the first condensation reaction which initiates fatty acid synthesis and may therefore play a role in governing the total rate of fatty acid production. Possesses both acetoacetyl-ACP synthase and acetyl transacylase activities. Its substrate specificity determines the biosynthesis of branched-chain and/or straight-chain of fatty acids.</text>
</comment>
<evidence type="ECO:0000256" key="6">
    <source>
        <dbReference type="ARBA" id="ARBA00023098"/>
    </source>
</evidence>
<feature type="region of interest" description="ACP-binding" evidence="9">
    <location>
        <begin position="266"/>
        <end position="270"/>
    </location>
</feature>
<feature type="domain" description="Beta-ketoacyl-[acyl-carrier-protein] synthase III C-terminal" evidence="10">
    <location>
        <begin position="249"/>
        <end position="338"/>
    </location>
</feature>